<reference evidence="1 2" key="1">
    <citation type="journal article" date="2019" name="Commun. Biol.">
        <title>The bagworm genome reveals a unique fibroin gene that provides high tensile strength.</title>
        <authorList>
            <person name="Kono N."/>
            <person name="Nakamura H."/>
            <person name="Ohtoshi R."/>
            <person name="Tomita M."/>
            <person name="Numata K."/>
            <person name="Arakawa K."/>
        </authorList>
    </citation>
    <scope>NUCLEOTIDE SEQUENCE [LARGE SCALE GENOMIC DNA]</scope>
</reference>
<organism evidence="1 2">
    <name type="scientific">Eumeta variegata</name>
    <name type="common">Bagworm moth</name>
    <name type="synonym">Eumeta japonica</name>
    <dbReference type="NCBI Taxonomy" id="151549"/>
    <lineage>
        <taxon>Eukaryota</taxon>
        <taxon>Metazoa</taxon>
        <taxon>Ecdysozoa</taxon>
        <taxon>Arthropoda</taxon>
        <taxon>Hexapoda</taxon>
        <taxon>Insecta</taxon>
        <taxon>Pterygota</taxon>
        <taxon>Neoptera</taxon>
        <taxon>Endopterygota</taxon>
        <taxon>Lepidoptera</taxon>
        <taxon>Glossata</taxon>
        <taxon>Ditrysia</taxon>
        <taxon>Tineoidea</taxon>
        <taxon>Psychidae</taxon>
        <taxon>Oiketicinae</taxon>
        <taxon>Eumeta</taxon>
    </lineage>
</organism>
<keyword evidence="2" id="KW-1185">Reference proteome</keyword>
<dbReference type="EMBL" id="BGZK01000800">
    <property type="protein sequence ID" value="GBP60970.1"/>
    <property type="molecule type" value="Genomic_DNA"/>
</dbReference>
<proteinExistence type="predicted"/>
<gene>
    <name evidence="1" type="ORF">EVAR_51533_1</name>
</gene>
<sequence length="217" mass="23833">MPLAHTSPQLTRGTFFVDASRLAAPFGSDVPETESSTRRARAARAGRAARFREFLPNNNFTTKPLFTLQMNIPIVSLKVSEGWCRAGVAAPILLKEISAEIPLLTCTLVVKALEGRCGGGQRRSGFVGINLLKWSATTPRAGEAENDDFHDFIGSRDVADRERAADPPGRPSGPYTNINSGFLLSVHTRTHTHYTCTRSPTRVYACRITLASHFYDR</sequence>
<comment type="caution">
    <text evidence="1">The sequence shown here is derived from an EMBL/GenBank/DDBJ whole genome shotgun (WGS) entry which is preliminary data.</text>
</comment>
<protein>
    <submittedName>
        <fullName evidence="1">Uncharacterized protein</fullName>
    </submittedName>
</protein>
<dbReference type="AlphaFoldDB" id="A0A4C1XD03"/>
<dbReference type="Proteomes" id="UP000299102">
    <property type="component" value="Unassembled WGS sequence"/>
</dbReference>
<accession>A0A4C1XD03</accession>
<name>A0A4C1XD03_EUMVA</name>
<evidence type="ECO:0000313" key="2">
    <source>
        <dbReference type="Proteomes" id="UP000299102"/>
    </source>
</evidence>
<evidence type="ECO:0000313" key="1">
    <source>
        <dbReference type="EMBL" id="GBP60970.1"/>
    </source>
</evidence>